<evidence type="ECO:0000313" key="3">
    <source>
        <dbReference type="Proteomes" id="UP000247612"/>
    </source>
</evidence>
<organism evidence="2 3">
    <name type="scientific">Dielma fastidiosa</name>
    <dbReference type="NCBI Taxonomy" id="1034346"/>
    <lineage>
        <taxon>Bacteria</taxon>
        <taxon>Bacillati</taxon>
        <taxon>Bacillota</taxon>
        <taxon>Erysipelotrichia</taxon>
        <taxon>Erysipelotrichales</taxon>
        <taxon>Erysipelotrichaceae</taxon>
        <taxon>Dielma</taxon>
    </lineage>
</organism>
<proteinExistence type="predicted"/>
<gene>
    <name evidence="2" type="ORF">DES51_11168</name>
</gene>
<dbReference type="AlphaFoldDB" id="A0A318L6K7"/>
<dbReference type="Gene3D" id="1.10.1790.10">
    <property type="entry name" value="PRD domain"/>
    <property type="match status" value="1"/>
</dbReference>
<dbReference type="Proteomes" id="UP000247612">
    <property type="component" value="Unassembled WGS sequence"/>
</dbReference>
<dbReference type="OrthoDB" id="2086787at2"/>
<dbReference type="EMBL" id="QJKH01000011">
    <property type="protein sequence ID" value="PXX77317.1"/>
    <property type="molecule type" value="Genomic_DNA"/>
</dbReference>
<name>A0A318L6K7_9FIRM</name>
<dbReference type="SUPFAM" id="SSF63520">
    <property type="entry name" value="PTS-regulatory domain, PRD"/>
    <property type="match status" value="1"/>
</dbReference>
<dbReference type="STRING" id="1034346.GCA_000313565_03233"/>
<dbReference type="PROSITE" id="PS51372">
    <property type="entry name" value="PRD_2"/>
    <property type="match status" value="1"/>
</dbReference>
<dbReference type="InterPro" id="IPR011608">
    <property type="entry name" value="PRD"/>
</dbReference>
<keyword evidence="3" id="KW-1185">Reference proteome</keyword>
<comment type="caution">
    <text evidence="2">The sequence shown here is derived from an EMBL/GenBank/DDBJ whole genome shotgun (WGS) entry which is preliminary data.</text>
</comment>
<accession>A0A318L6K7</accession>
<reference evidence="2 3" key="1">
    <citation type="submission" date="2018-05" db="EMBL/GenBank/DDBJ databases">
        <title>Genomic Encyclopedia of Type Strains, Phase IV (KMG-IV): sequencing the most valuable type-strain genomes for metagenomic binning, comparative biology and taxonomic classification.</title>
        <authorList>
            <person name="Goeker M."/>
        </authorList>
    </citation>
    <scope>NUCLEOTIDE SEQUENCE [LARGE SCALE GENOMIC DNA]</scope>
    <source>
        <strain evidence="2 3">JC118</strain>
    </source>
</reference>
<evidence type="ECO:0000313" key="2">
    <source>
        <dbReference type="EMBL" id="PXX77317.1"/>
    </source>
</evidence>
<dbReference type="GO" id="GO:0006355">
    <property type="term" value="P:regulation of DNA-templated transcription"/>
    <property type="evidence" value="ECO:0007669"/>
    <property type="project" value="InterPro"/>
</dbReference>
<dbReference type="InterPro" id="IPR036634">
    <property type="entry name" value="PRD_sf"/>
</dbReference>
<dbReference type="Pfam" id="PF00874">
    <property type="entry name" value="PRD"/>
    <property type="match status" value="1"/>
</dbReference>
<feature type="domain" description="PRD" evidence="1">
    <location>
        <begin position="14"/>
        <end position="123"/>
    </location>
</feature>
<sequence>MKLKYLDTILNNSDVSAEVSEEIVRCMKQVDEKLKQLKIEFSDENAEMVFTNHLVALTKRILSKEFIPDLDDSLMEGVSLQAMQLSEELVKDLFESHGCEVNKSELFLVATHIQLYLENRKDGKNNE</sequence>
<protein>
    <submittedName>
        <fullName evidence="2">PRD domain protein (TIGR03582 family)</fullName>
    </submittedName>
</protein>
<evidence type="ECO:0000259" key="1">
    <source>
        <dbReference type="PROSITE" id="PS51372"/>
    </source>
</evidence>